<sequence>MNDPDAIEALLEDAPEVMTTEELADLLKVKPATVARWSRDFGLKSVSIGFRLKRFTKKNVREFLAHSDELSDNTTGEVSDG</sequence>
<name>A0A7W8YD53_9MICC</name>
<evidence type="ECO:0000313" key="2">
    <source>
        <dbReference type="EMBL" id="MBB5599351.1"/>
    </source>
</evidence>
<proteinExistence type="predicted"/>
<keyword evidence="3" id="KW-1185">Reference proteome</keyword>
<dbReference type="InterPro" id="IPR041657">
    <property type="entry name" value="HTH_17"/>
</dbReference>
<accession>A0A7W8YD53</accession>
<protein>
    <submittedName>
        <fullName evidence="2">Excisionase family DNA binding protein</fullName>
    </submittedName>
</protein>
<gene>
    <name evidence="2" type="ORF">BKA12_002490</name>
</gene>
<reference evidence="2 3" key="1">
    <citation type="submission" date="2020-08" db="EMBL/GenBank/DDBJ databases">
        <title>Sequencing the genomes of 1000 actinobacteria strains.</title>
        <authorList>
            <person name="Klenk H.-P."/>
        </authorList>
    </citation>
    <scope>NUCLEOTIDE SEQUENCE [LARGE SCALE GENOMIC DNA]</scope>
    <source>
        <strain evidence="2 3">DSM 23694</strain>
    </source>
</reference>
<evidence type="ECO:0000259" key="1">
    <source>
        <dbReference type="Pfam" id="PF12728"/>
    </source>
</evidence>
<evidence type="ECO:0000313" key="3">
    <source>
        <dbReference type="Proteomes" id="UP000523863"/>
    </source>
</evidence>
<dbReference type="RefSeq" id="WP_183645178.1">
    <property type="nucleotide sequence ID" value="NZ_JACHBL010000002.1"/>
</dbReference>
<organism evidence="2 3">
    <name type="scientific">Neomicrococcus lactis</name>
    <dbReference type="NCBI Taxonomy" id="732241"/>
    <lineage>
        <taxon>Bacteria</taxon>
        <taxon>Bacillati</taxon>
        <taxon>Actinomycetota</taxon>
        <taxon>Actinomycetes</taxon>
        <taxon>Micrococcales</taxon>
        <taxon>Micrococcaceae</taxon>
        <taxon>Neomicrococcus</taxon>
    </lineage>
</organism>
<dbReference type="InterPro" id="IPR009061">
    <property type="entry name" value="DNA-bd_dom_put_sf"/>
</dbReference>
<dbReference type="Proteomes" id="UP000523863">
    <property type="component" value="Unassembled WGS sequence"/>
</dbReference>
<dbReference type="Pfam" id="PF12728">
    <property type="entry name" value="HTH_17"/>
    <property type="match status" value="1"/>
</dbReference>
<comment type="caution">
    <text evidence="2">The sequence shown here is derived from an EMBL/GenBank/DDBJ whole genome shotgun (WGS) entry which is preliminary data.</text>
</comment>
<feature type="domain" description="Helix-turn-helix" evidence="1">
    <location>
        <begin position="17"/>
        <end position="65"/>
    </location>
</feature>
<dbReference type="SUPFAM" id="SSF46955">
    <property type="entry name" value="Putative DNA-binding domain"/>
    <property type="match status" value="1"/>
</dbReference>
<dbReference type="AlphaFoldDB" id="A0A7W8YD53"/>
<dbReference type="Gene3D" id="1.10.1660.10">
    <property type="match status" value="1"/>
</dbReference>
<dbReference type="EMBL" id="JACHBL010000002">
    <property type="protein sequence ID" value="MBB5599351.1"/>
    <property type="molecule type" value="Genomic_DNA"/>
</dbReference>